<dbReference type="OrthoDB" id="2414662at2759"/>
<dbReference type="PROSITE" id="PS00105">
    <property type="entry name" value="AA_TRANSFER_CLASS_1"/>
    <property type="match status" value="1"/>
</dbReference>
<dbReference type="STRING" id="56408.A0A1E5RZY2"/>
<dbReference type="InterPro" id="IPR015421">
    <property type="entry name" value="PyrdxlP-dep_Trfase_major"/>
</dbReference>
<dbReference type="GO" id="GO:0016212">
    <property type="term" value="F:kynurenine-oxoglutarate transaminase activity"/>
    <property type="evidence" value="ECO:0007669"/>
    <property type="project" value="TreeGrafter"/>
</dbReference>
<dbReference type="InterPro" id="IPR015422">
    <property type="entry name" value="PyrdxlP-dep_Trfase_small"/>
</dbReference>
<comment type="caution">
    <text evidence="7">The sequence shown here is derived from an EMBL/GenBank/DDBJ whole genome shotgun (WGS) entry which is preliminary data.</text>
</comment>
<dbReference type="CDD" id="cd00609">
    <property type="entry name" value="AAT_like"/>
    <property type="match status" value="1"/>
</dbReference>
<evidence type="ECO:0000259" key="6">
    <source>
        <dbReference type="Pfam" id="PF00155"/>
    </source>
</evidence>
<organism evidence="7 8">
    <name type="scientific">Hanseniaspora osmophila</name>
    <dbReference type="NCBI Taxonomy" id="56408"/>
    <lineage>
        <taxon>Eukaryota</taxon>
        <taxon>Fungi</taxon>
        <taxon>Dikarya</taxon>
        <taxon>Ascomycota</taxon>
        <taxon>Saccharomycotina</taxon>
        <taxon>Saccharomycetes</taxon>
        <taxon>Saccharomycodales</taxon>
        <taxon>Saccharomycodaceae</taxon>
        <taxon>Hanseniaspora</taxon>
    </lineage>
</organism>
<proteinExistence type="inferred from homology"/>
<dbReference type="InterPro" id="IPR015424">
    <property type="entry name" value="PyrdxlP-dep_Trfase"/>
</dbReference>
<keyword evidence="5" id="KW-0663">Pyridoxal phosphate</keyword>
<feature type="unsure residue" description="I or L" evidence="7">
    <location>
        <position position="308"/>
    </location>
</feature>
<evidence type="ECO:0000256" key="3">
    <source>
        <dbReference type="ARBA" id="ARBA00022576"/>
    </source>
</evidence>
<protein>
    <submittedName>
        <fullName evidence="7">Putative kynurenine--oxoglutarate transaminase BNA3</fullName>
    </submittedName>
</protein>
<dbReference type="EMBL" id="LPNM01000001">
    <property type="protein sequence ID" value="OEJ92318.1"/>
    <property type="molecule type" value="Genomic_DNA"/>
</dbReference>
<dbReference type="GO" id="GO:0030170">
    <property type="term" value="F:pyridoxal phosphate binding"/>
    <property type="evidence" value="ECO:0007669"/>
    <property type="project" value="InterPro"/>
</dbReference>
<dbReference type="SUPFAM" id="SSF53383">
    <property type="entry name" value="PLP-dependent transferases"/>
    <property type="match status" value="1"/>
</dbReference>
<gene>
    <name evidence="7" type="ORF">AWRI3579_g39</name>
</gene>
<keyword evidence="3" id="KW-0032">Aminotransferase</keyword>
<dbReference type="AlphaFoldDB" id="A0A1E5RZY2"/>
<dbReference type="InterPro" id="IPR051326">
    <property type="entry name" value="Kynurenine-oxoglutarate_AT"/>
</dbReference>
<dbReference type="FunCoup" id="A0A1E5RZY2">
    <property type="interactions" value="430"/>
</dbReference>
<dbReference type="Gene3D" id="3.90.1150.10">
    <property type="entry name" value="Aspartate Aminotransferase, domain 1"/>
    <property type="match status" value="1"/>
</dbReference>
<evidence type="ECO:0000256" key="2">
    <source>
        <dbReference type="ARBA" id="ARBA00007441"/>
    </source>
</evidence>
<evidence type="ECO:0000256" key="5">
    <source>
        <dbReference type="ARBA" id="ARBA00022898"/>
    </source>
</evidence>
<dbReference type="FunFam" id="3.40.640.10:FF:000024">
    <property type="entry name" value="Kynurenine--oxoglutarate transaminase 3"/>
    <property type="match status" value="1"/>
</dbReference>
<dbReference type="PANTHER" id="PTHR43807:SF20">
    <property type="entry name" value="FI04487P"/>
    <property type="match status" value="1"/>
</dbReference>
<dbReference type="InterPro" id="IPR004838">
    <property type="entry name" value="NHTrfase_class1_PyrdxlP-BS"/>
</dbReference>
<keyword evidence="8" id="KW-1185">Reference proteome</keyword>
<evidence type="ECO:0000256" key="4">
    <source>
        <dbReference type="ARBA" id="ARBA00022679"/>
    </source>
</evidence>
<evidence type="ECO:0000313" key="7">
    <source>
        <dbReference type="EMBL" id="OEJ92318.1"/>
    </source>
</evidence>
<name>A0A1E5RZY2_9ASCO</name>
<dbReference type="GO" id="GO:0005739">
    <property type="term" value="C:mitochondrion"/>
    <property type="evidence" value="ECO:0007669"/>
    <property type="project" value="TreeGrafter"/>
</dbReference>
<comment type="similarity">
    <text evidence="2">Belongs to the class-I pyridoxal-phosphate-dependent aminotransferase family.</text>
</comment>
<dbReference type="InParanoid" id="A0A1E5RZY2"/>
<feature type="domain" description="Aminotransferase class I/classII large" evidence="6">
    <location>
        <begin position="41"/>
        <end position="427"/>
    </location>
</feature>
<evidence type="ECO:0000256" key="1">
    <source>
        <dbReference type="ARBA" id="ARBA00001933"/>
    </source>
</evidence>
<dbReference type="InterPro" id="IPR004839">
    <property type="entry name" value="Aminotransferase_I/II_large"/>
</dbReference>
<dbReference type="Proteomes" id="UP000095728">
    <property type="component" value="Unassembled WGS sequence"/>
</dbReference>
<reference evidence="8" key="1">
    <citation type="journal article" date="2016" name="Genome Announc.">
        <title>Genome sequences of three species of Hanseniaspora isolated from spontaneous wine fermentations.</title>
        <authorList>
            <person name="Sternes P.R."/>
            <person name="Lee D."/>
            <person name="Kutyna D.R."/>
            <person name="Borneman A.R."/>
        </authorList>
    </citation>
    <scope>NUCLEOTIDE SEQUENCE [LARGE SCALE GENOMIC DNA]</scope>
    <source>
        <strain evidence="8">AWRI3579</strain>
    </source>
</reference>
<evidence type="ECO:0000313" key="8">
    <source>
        <dbReference type="Proteomes" id="UP000095728"/>
    </source>
</evidence>
<dbReference type="Gene3D" id="3.40.640.10">
    <property type="entry name" value="Type I PLP-dependent aspartate aminotransferase-like (Major domain)"/>
    <property type="match status" value="1"/>
</dbReference>
<sequence length="435" mass="49019">MASNFKFTPNKKFLNTPKDVWSFTNETAAVASTNANNKGRELINLGQGFFSYAPPEFAIEAAKKALDPASNNQYAPTKGKPQLIQALIKQYSKYYGENALDAENIQVCTGANEAILSCLIGLINEGDEVIVFEPFFDQYISNIQIPGGVVKYVPINPPKNLKTEITTGDDWTIDYEQLENTITEKTKVLILNTPNNPIGKVFNKEELTKIGDLCVKHNIVIISDEVYEHLYFNKKLGFPRIATLSPEFAQLTLSVGSAGKSFAATGWRIGWIVSKNKELLSFASMAHTRVCFSSPAPLQVACAESIELALHNDYYEDMRQQYIKKFDILCSAFEYLGLPYTKPDGTYFVLADFSKLKIPFDTYPFPQEVKSKAKDFQIAYWLINEFGIVAIPPTEFYIPEHEQAAETLLRFAVCKTDEYLEKAVDRLKLLKDYIE</sequence>
<dbReference type="Pfam" id="PF00155">
    <property type="entry name" value="Aminotran_1_2"/>
    <property type="match status" value="1"/>
</dbReference>
<keyword evidence="4" id="KW-0808">Transferase</keyword>
<accession>A0A1E5RZY2</accession>
<dbReference type="PANTHER" id="PTHR43807">
    <property type="entry name" value="FI04487P"/>
    <property type="match status" value="1"/>
</dbReference>
<comment type="cofactor">
    <cofactor evidence="1">
        <name>pyridoxal 5'-phosphate</name>
        <dbReference type="ChEBI" id="CHEBI:597326"/>
    </cofactor>
</comment>